<dbReference type="KEGG" id="dwi:6642164"/>
<evidence type="ECO:0000313" key="9">
    <source>
        <dbReference type="Proteomes" id="UP000007798"/>
    </source>
</evidence>
<dbReference type="InParanoid" id="B4MWZ1"/>
<feature type="domain" description="Tyrosinase copper-binding" evidence="7">
    <location>
        <begin position="101"/>
        <end position="112"/>
    </location>
</feature>
<feature type="transmembrane region" description="Helical" evidence="6">
    <location>
        <begin position="58"/>
        <end position="79"/>
    </location>
</feature>
<feature type="transmembrane region" description="Helical" evidence="6">
    <location>
        <begin position="206"/>
        <end position="226"/>
    </location>
</feature>
<keyword evidence="8" id="KW-0560">Oxidoreductase</keyword>
<dbReference type="AlphaFoldDB" id="B4MWZ1"/>
<feature type="transmembrane region" description="Helical" evidence="6">
    <location>
        <begin position="147"/>
        <end position="166"/>
    </location>
</feature>
<reference evidence="8 9" key="1">
    <citation type="journal article" date="2007" name="Nature">
        <title>Evolution of genes and genomes on the Drosophila phylogeny.</title>
        <authorList>
            <consortium name="Drosophila 12 Genomes Consortium"/>
            <person name="Clark A.G."/>
            <person name="Eisen M.B."/>
            <person name="Smith D.R."/>
            <person name="Bergman C.M."/>
            <person name="Oliver B."/>
            <person name="Markow T.A."/>
            <person name="Kaufman T.C."/>
            <person name="Kellis M."/>
            <person name="Gelbart W."/>
            <person name="Iyer V.N."/>
            <person name="Pollard D.A."/>
            <person name="Sackton T.B."/>
            <person name="Larracuente A.M."/>
            <person name="Singh N.D."/>
            <person name="Abad J.P."/>
            <person name="Abt D.N."/>
            <person name="Adryan B."/>
            <person name="Aguade M."/>
            <person name="Akashi H."/>
            <person name="Anderson W.W."/>
            <person name="Aquadro C.F."/>
            <person name="Ardell D.H."/>
            <person name="Arguello R."/>
            <person name="Artieri C.G."/>
            <person name="Barbash D.A."/>
            <person name="Barker D."/>
            <person name="Barsanti P."/>
            <person name="Batterham P."/>
            <person name="Batzoglou S."/>
            <person name="Begun D."/>
            <person name="Bhutkar A."/>
            <person name="Blanco E."/>
            <person name="Bosak S.A."/>
            <person name="Bradley R.K."/>
            <person name="Brand A.D."/>
            <person name="Brent M.R."/>
            <person name="Brooks A.N."/>
            <person name="Brown R.H."/>
            <person name="Butlin R.K."/>
            <person name="Caggese C."/>
            <person name="Calvi B.R."/>
            <person name="Bernardo de Carvalho A."/>
            <person name="Caspi A."/>
            <person name="Castrezana S."/>
            <person name="Celniker S.E."/>
            <person name="Chang J.L."/>
            <person name="Chapple C."/>
            <person name="Chatterji S."/>
            <person name="Chinwalla A."/>
            <person name="Civetta A."/>
            <person name="Clifton S.W."/>
            <person name="Comeron J.M."/>
            <person name="Costello J.C."/>
            <person name="Coyne J.A."/>
            <person name="Daub J."/>
            <person name="David R.G."/>
            <person name="Delcher A.L."/>
            <person name="Delehaunty K."/>
            <person name="Do C.B."/>
            <person name="Ebling H."/>
            <person name="Edwards K."/>
            <person name="Eickbush T."/>
            <person name="Evans J.D."/>
            <person name="Filipski A."/>
            <person name="Findeiss S."/>
            <person name="Freyhult E."/>
            <person name="Fulton L."/>
            <person name="Fulton R."/>
            <person name="Garcia A.C."/>
            <person name="Gardiner A."/>
            <person name="Garfield D.A."/>
            <person name="Garvin B.E."/>
            <person name="Gibson G."/>
            <person name="Gilbert D."/>
            <person name="Gnerre S."/>
            <person name="Godfrey J."/>
            <person name="Good R."/>
            <person name="Gotea V."/>
            <person name="Gravely B."/>
            <person name="Greenberg A.J."/>
            <person name="Griffiths-Jones S."/>
            <person name="Gross S."/>
            <person name="Guigo R."/>
            <person name="Gustafson E.A."/>
            <person name="Haerty W."/>
            <person name="Hahn M.W."/>
            <person name="Halligan D.L."/>
            <person name="Halpern A.L."/>
            <person name="Halter G.M."/>
            <person name="Han M.V."/>
            <person name="Heger A."/>
            <person name="Hillier L."/>
            <person name="Hinrichs A.S."/>
            <person name="Holmes I."/>
            <person name="Hoskins R.A."/>
            <person name="Hubisz M.J."/>
            <person name="Hultmark D."/>
            <person name="Huntley M.A."/>
            <person name="Jaffe D.B."/>
            <person name="Jagadeeshan S."/>
            <person name="Jeck W.R."/>
            <person name="Johnson J."/>
            <person name="Jones C.D."/>
            <person name="Jordan W.C."/>
            <person name="Karpen G.H."/>
            <person name="Kataoka E."/>
            <person name="Keightley P.D."/>
            <person name="Kheradpour P."/>
            <person name="Kirkness E.F."/>
            <person name="Koerich L.B."/>
            <person name="Kristiansen K."/>
            <person name="Kudrna D."/>
            <person name="Kulathinal R.J."/>
            <person name="Kumar S."/>
            <person name="Kwok R."/>
            <person name="Lander E."/>
            <person name="Langley C.H."/>
            <person name="Lapoint R."/>
            <person name="Lazzaro B.P."/>
            <person name="Lee S.J."/>
            <person name="Levesque L."/>
            <person name="Li R."/>
            <person name="Lin C.F."/>
            <person name="Lin M.F."/>
            <person name="Lindblad-Toh K."/>
            <person name="Llopart A."/>
            <person name="Long M."/>
            <person name="Low L."/>
            <person name="Lozovsky E."/>
            <person name="Lu J."/>
            <person name="Luo M."/>
            <person name="Machado C.A."/>
            <person name="Makalowski W."/>
            <person name="Marzo M."/>
            <person name="Matsuda M."/>
            <person name="Matzkin L."/>
            <person name="McAllister B."/>
            <person name="McBride C.S."/>
            <person name="McKernan B."/>
            <person name="McKernan K."/>
            <person name="Mendez-Lago M."/>
            <person name="Minx P."/>
            <person name="Mollenhauer M.U."/>
            <person name="Montooth K."/>
            <person name="Mount S.M."/>
            <person name="Mu X."/>
            <person name="Myers E."/>
            <person name="Negre B."/>
            <person name="Newfeld S."/>
            <person name="Nielsen R."/>
            <person name="Noor M.A."/>
            <person name="O'Grady P."/>
            <person name="Pachter L."/>
            <person name="Papaceit M."/>
            <person name="Parisi M.J."/>
            <person name="Parisi M."/>
            <person name="Parts L."/>
            <person name="Pedersen J.S."/>
            <person name="Pesole G."/>
            <person name="Phillippy A.M."/>
            <person name="Ponting C.P."/>
            <person name="Pop M."/>
            <person name="Porcelli D."/>
            <person name="Powell J.R."/>
            <person name="Prohaska S."/>
            <person name="Pruitt K."/>
            <person name="Puig M."/>
            <person name="Quesneville H."/>
            <person name="Ram K.R."/>
            <person name="Rand D."/>
            <person name="Rasmussen M.D."/>
            <person name="Reed L.K."/>
            <person name="Reenan R."/>
            <person name="Reily A."/>
            <person name="Remington K.A."/>
            <person name="Rieger T.T."/>
            <person name="Ritchie M.G."/>
            <person name="Robin C."/>
            <person name="Rogers Y.H."/>
            <person name="Rohde C."/>
            <person name="Rozas J."/>
            <person name="Rubenfield M.J."/>
            <person name="Ruiz A."/>
            <person name="Russo S."/>
            <person name="Salzberg S.L."/>
            <person name="Sanchez-Gracia A."/>
            <person name="Saranga D.J."/>
            <person name="Sato H."/>
            <person name="Schaeffer S.W."/>
            <person name="Schatz M.C."/>
            <person name="Schlenke T."/>
            <person name="Schwartz R."/>
            <person name="Segarra C."/>
            <person name="Singh R.S."/>
            <person name="Sirot L."/>
            <person name="Sirota M."/>
            <person name="Sisneros N.B."/>
            <person name="Smith C.D."/>
            <person name="Smith T.F."/>
            <person name="Spieth J."/>
            <person name="Stage D.E."/>
            <person name="Stark A."/>
            <person name="Stephan W."/>
            <person name="Strausberg R.L."/>
            <person name="Strempel S."/>
            <person name="Sturgill D."/>
            <person name="Sutton G."/>
            <person name="Sutton G.G."/>
            <person name="Tao W."/>
            <person name="Teichmann S."/>
            <person name="Tobari Y.N."/>
            <person name="Tomimura Y."/>
            <person name="Tsolas J.M."/>
            <person name="Valente V.L."/>
            <person name="Venter E."/>
            <person name="Venter J.C."/>
            <person name="Vicario S."/>
            <person name="Vieira F.G."/>
            <person name="Vilella A.J."/>
            <person name="Villasante A."/>
            <person name="Walenz B."/>
            <person name="Wang J."/>
            <person name="Wasserman M."/>
            <person name="Watts T."/>
            <person name="Wilson D."/>
            <person name="Wilson R.K."/>
            <person name="Wing R.A."/>
            <person name="Wolfner M.F."/>
            <person name="Wong A."/>
            <person name="Wong G.K."/>
            <person name="Wu C.I."/>
            <person name="Wu G."/>
            <person name="Yamamoto D."/>
            <person name="Yang H.P."/>
            <person name="Yang S.P."/>
            <person name="Yorke J.A."/>
            <person name="Yoshida K."/>
            <person name="Zdobnov E."/>
            <person name="Zhang P."/>
            <person name="Zhang Y."/>
            <person name="Zimin A.V."/>
            <person name="Baldwin J."/>
            <person name="Abdouelleil A."/>
            <person name="Abdulkadir J."/>
            <person name="Abebe A."/>
            <person name="Abera B."/>
            <person name="Abreu J."/>
            <person name="Acer S.C."/>
            <person name="Aftuck L."/>
            <person name="Alexander A."/>
            <person name="An P."/>
            <person name="Anderson E."/>
            <person name="Anderson S."/>
            <person name="Arachi H."/>
            <person name="Azer M."/>
            <person name="Bachantsang P."/>
            <person name="Barry A."/>
            <person name="Bayul T."/>
            <person name="Berlin A."/>
            <person name="Bessette D."/>
            <person name="Bloom T."/>
            <person name="Blye J."/>
            <person name="Boguslavskiy L."/>
            <person name="Bonnet C."/>
            <person name="Boukhgalter B."/>
            <person name="Bourzgui I."/>
            <person name="Brown A."/>
            <person name="Cahill P."/>
            <person name="Channer S."/>
            <person name="Cheshatsang Y."/>
            <person name="Chuda L."/>
            <person name="Citroen M."/>
            <person name="Collymore A."/>
            <person name="Cooke P."/>
            <person name="Costello M."/>
            <person name="D'Aco K."/>
            <person name="Daza R."/>
            <person name="De Haan G."/>
            <person name="DeGray S."/>
            <person name="DeMaso C."/>
            <person name="Dhargay N."/>
            <person name="Dooley K."/>
            <person name="Dooley E."/>
            <person name="Doricent M."/>
            <person name="Dorje P."/>
            <person name="Dorjee K."/>
            <person name="Dupes A."/>
            <person name="Elong R."/>
            <person name="Falk J."/>
            <person name="Farina A."/>
            <person name="Faro S."/>
            <person name="Ferguson D."/>
            <person name="Fisher S."/>
            <person name="Foley C.D."/>
            <person name="Franke A."/>
            <person name="Friedrich D."/>
            <person name="Gadbois L."/>
            <person name="Gearin G."/>
            <person name="Gearin C.R."/>
            <person name="Giannoukos G."/>
            <person name="Goode T."/>
            <person name="Graham J."/>
            <person name="Grandbois E."/>
            <person name="Grewal S."/>
            <person name="Gyaltsen K."/>
            <person name="Hafez N."/>
            <person name="Hagos B."/>
            <person name="Hall J."/>
            <person name="Henson C."/>
            <person name="Hollinger A."/>
            <person name="Honan T."/>
            <person name="Huard M.D."/>
            <person name="Hughes L."/>
            <person name="Hurhula B."/>
            <person name="Husby M.E."/>
            <person name="Kamat A."/>
            <person name="Kanga B."/>
            <person name="Kashin S."/>
            <person name="Khazanovich D."/>
            <person name="Kisner P."/>
            <person name="Lance K."/>
            <person name="Lara M."/>
            <person name="Lee W."/>
            <person name="Lennon N."/>
            <person name="Letendre F."/>
            <person name="LeVine R."/>
            <person name="Lipovsky A."/>
            <person name="Liu X."/>
            <person name="Liu J."/>
            <person name="Liu S."/>
            <person name="Lokyitsang T."/>
            <person name="Lokyitsang Y."/>
            <person name="Lubonja R."/>
            <person name="Lui A."/>
            <person name="MacDonald P."/>
            <person name="Magnisalis V."/>
            <person name="Maru K."/>
            <person name="Matthews C."/>
            <person name="McCusker W."/>
            <person name="McDonough S."/>
            <person name="Mehta T."/>
            <person name="Meldrim J."/>
            <person name="Meneus L."/>
            <person name="Mihai O."/>
            <person name="Mihalev A."/>
            <person name="Mihova T."/>
            <person name="Mittelman R."/>
            <person name="Mlenga V."/>
            <person name="Montmayeur A."/>
            <person name="Mulrain L."/>
            <person name="Navidi A."/>
            <person name="Naylor J."/>
            <person name="Negash T."/>
            <person name="Nguyen T."/>
            <person name="Nguyen N."/>
            <person name="Nicol R."/>
            <person name="Norbu C."/>
            <person name="Norbu N."/>
            <person name="Novod N."/>
            <person name="O'Neill B."/>
            <person name="Osman S."/>
            <person name="Markiewicz E."/>
            <person name="Oyono O.L."/>
            <person name="Patti C."/>
            <person name="Phunkhang P."/>
            <person name="Pierre F."/>
            <person name="Priest M."/>
            <person name="Raghuraman S."/>
            <person name="Rege F."/>
            <person name="Reyes R."/>
            <person name="Rise C."/>
            <person name="Rogov P."/>
            <person name="Ross K."/>
            <person name="Ryan E."/>
            <person name="Settipalli S."/>
            <person name="Shea T."/>
            <person name="Sherpa N."/>
            <person name="Shi L."/>
            <person name="Shih D."/>
            <person name="Sparrow T."/>
            <person name="Spaulding J."/>
            <person name="Stalker J."/>
            <person name="Stange-Thomann N."/>
            <person name="Stavropoulos S."/>
            <person name="Stone C."/>
            <person name="Strader C."/>
            <person name="Tesfaye S."/>
            <person name="Thomson T."/>
            <person name="Thoulutsang Y."/>
            <person name="Thoulutsang D."/>
            <person name="Topham K."/>
            <person name="Topping I."/>
            <person name="Tsamla T."/>
            <person name="Vassiliev H."/>
            <person name="Vo A."/>
            <person name="Wangchuk T."/>
            <person name="Wangdi T."/>
            <person name="Weiand M."/>
            <person name="Wilkinson J."/>
            <person name="Wilson A."/>
            <person name="Yadav S."/>
            <person name="Young G."/>
            <person name="Yu Q."/>
            <person name="Zembek L."/>
            <person name="Zhong D."/>
            <person name="Zimmer A."/>
            <person name="Zwirko Z."/>
            <person name="Jaffe D.B."/>
            <person name="Alvarez P."/>
            <person name="Brockman W."/>
            <person name="Butler J."/>
            <person name="Chin C."/>
            <person name="Gnerre S."/>
            <person name="Grabherr M."/>
            <person name="Kleber M."/>
            <person name="Mauceli E."/>
            <person name="MacCallum I."/>
        </authorList>
    </citation>
    <scope>NUCLEOTIDE SEQUENCE [LARGE SCALE GENOMIC DNA]</scope>
    <source>
        <strain evidence="9">Tucson 14030-0811.24</strain>
    </source>
</reference>
<sequence length="230" mass="27081">MDPVIFYHQFHRVLKYFLSGLARFCIITSFVANASRCCYDWYLERILLSFKWRCGVQLAGLYIGVTTIVQFAAAFMLLARKKRRLAAAMISAVLHVRLLTDPMFWDLHIYMDICTLISVVLLNMFKLCRHSFMAFLFLTHLTWSPSNMLWTLLKYTTKLLIVLIIIGRCRKLANVLLLMSIALQSWCLYAWWTVPYGLQTIHDRQMQHFFFWNRISMIGGLIMSIAHHRL</sequence>
<feature type="transmembrane region" description="Helical" evidence="6">
    <location>
        <begin position="173"/>
        <end position="194"/>
    </location>
</feature>
<keyword evidence="3 6" id="KW-0812">Transmembrane</keyword>
<evidence type="ECO:0000256" key="2">
    <source>
        <dbReference type="ARBA" id="ARBA00006945"/>
    </source>
</evidence>
<keyword evidence="4 6" id="KW-1133">Transmembrane helix</keyword>
<dbReference type="OMA" id="RESFWHK"/>
<keyword evidence="9" id="KW-1185">Reference proteome</keyword>
<dbReference type="GO" id="GO:0016491">
    <property type="term" value="F:oxidoreductase activity"/>
    <property type="evidence" value="ECO:0007669"/>
    <property type="project" value="UniProtKB-KW"/>
</dbReference>
<proteinExistence type="inferred from homology"/>
<evidence type="ECO:0000256" key="6">
    <source>
        <dbReference type="SAM" id="Phobius"/>
    </source>
</evidence>
<name>B4MWZ1_DROWI</name>
<gene>
    <name evidence="8" type="primary">Dwil\GK15560</name>
    <name evidence="8" type="ORF">Dwil_GK15560</name>
</gene>
<dbReference type="eggNOG" id="KOG3998">
    <property type="taxonomic scope" value="Eukaryota"/>
</dbReference>
<dbReference type="InterPro" id="IPR002227">
    <property type="entry name" value="Tyrosinase_Cu-bd"/>
</dbReference>
<evidence type="ECO:0000313" key="8">
    <source>
        <dbReference type="EMBL" id="EDW76630.1"/>
    </source>
</evidence>
<dbReference type="Proteomes" id="UP000007798">
    <property type="component" value="Unassembled WGS sequence"/>
</dbReference>
<dbReference type="Pfam" id="PF02077">
    <property type="entry name" value="SURF4"/>
    <property type="match status" value="1"/>
</dbReference>
<accession>B4MWZ1</accession>
<comment type="similarity">
    <text evidence="2">Belongs to the SURF4 family.</text>
</comment>
<dbReference type="PROSITE" id="PS00498">
    <property type="entry name" value="TYROSINASE_2"/>
    <property type="match status" value="1"/>
</dbReference>
<evidence type="ECO:0000256" key="5">
    <source>
        <dbReference type="ARBA" id="ARBA00023136"/>
    </source>
</evidence>
<protein>
    <recommendedName>
        <fullName evidence="7">Tyrosinase copper-binding domain-containing protein</fullName>
    </recommendedName>
</protein>
<keyword evidence="5 6" id="KW-0472">Membrane</keyword>
<evidence type="ECO:0000256" key="1">
    <source>
        <dbReference type="ARBA" id="ARBA00004141"/>
    </source>
</evidence>
<dbReference type="InterPro" id="IPR002995">
    <property type="entry name" value="Surf4"/>
</dbReference>
<comment type="subcellular location">
    <subcellularLocation>
        <location evidence="1">Membrane</location>
        <topology evidence="1">Multi-pass membrane protein</topology>
    </subcellularLocation>
</comment>
<dbReference type="STRING" id="7260.B4MWZ1"/>
<dbReference type="PhylomeDB" id="B4MWZ1"/>
<evidence type="ECO:0000256" key="4">
    <source>
        <dbReference type="ARBA" id="ARBA00022989"/>
    </source>
</evidence>
<dbReference type="OrthoDB" id="7859621at2759"/>
<dbReference type="GO" id="GO:0016020">
    <property type="term" value="C:membrane"/>
    <property type="evidence" value="ECO:0007669"/>
    <property type="project" value="UniProtKB-SubCell"/>
</dbReference>
<organism evidence="8 9">
    <name type="scientific">Drosophila willistoni</name>
    <name type="common">Fruit fly</name>
    <dbReference type="NCBI Taxonomy" id="7260"/>
    <lineage>
        <taxon>Eukaryota</taxon>
        <taxon>Metazoa</taxon>
        <taxon>Ecdysozoa</taxon>
        <taxon>Arthropoda</taxon>
        <taxon>Hexapoda</taxon>
        <taxon>Insecta</taxon>
        <taxon>Pterygota</taxon>
        <taxon>Neoptera</taxon>
        <taxon>Endopterygota</taxon>
        <taxon>Diptera</taxon>
        <taxon>Brachycera</taxon>
        <taxon>Muscomorpha</taxon>
        <taxon>Ephydroidea</taxon>
        <taxon>Drosophilidae</taxon>
        <taxon>Drosophila</taxon>
        <taxon>Sophophora</taxon>
    </lineage>
</organism>
<dbReference type="HOGENOM" id="CLU_104330_0_0_1"/>
<dbReference type="FunCoup" id="B4MWZ1">
    <property type="interactions" value="6"/>
</dbReference>
<evidence type="ECO:0000259" key="7">
    <source>
        <dbReference type="PROSITE" id="PS00498"/>
    </source>
</evidence>
<dbReference type="EMBL" id="CH963857">
    <property type="protein sequence ID" value="EDW76630.1"/>
    <property type="molecule type" value="Genomic_DNA"/>
</dbReference>
<feature type="transmembrane region" description="Helical" evidence="6">
    <location>
        <begin position="107"/>
        <end position="127"/>
    </location>
</feature>
<evidence type="ECO:0000256" key="3">
    <source>
        <dbReference type="ARBA" id="ARBA00022692"/>
    </source>
</evidence>